<feature type="non-terminal residue" evidence="2">
    <location>
        <position position="1"/>
    </location>
</feature>
<accession>A0A6A6E1P0</accession>
<reference evidence="2" key="1">
    <citation type="journal article" date="2020" name="Stud. Mycol.">
        <title>101 Dothideomycetes genomes: a test case for predicting lifestyles and emergence of pathogens.</title>
        <authorList>
            <person name="Haridas S."/>
            <person name="Albert R."/>
            <person name="Binder M."/>
            <person name="Bloem J."/>
            <person name="Labutti K."/>
            <person name="Salamov A."/>
            <person name="Andreopoulos B."/>
            <person name="Baker S."/>
            <person name="Barry K."/>
            <person name="Bills G."/>
            <person name="Bluhm B."/>
            <person name="Cannon C."/>
            <person name="Castanera R."/>
            <person name="Culley D."/>
            <person name="Daum C."/>
            <person name="Ezra D."/>
            <person name="Gonzalez J."/>
            <person name="Henrissat B."/>
            <person name="Kuo A."/>
            <person name="Liang C."/>
            <person name="Lipzen A."/>
            <person name="Lutzoni F."/>
            <person name="Magnuson J."/>
            <person name="Mondo S."/>
            <person name="Nolan M."/>
            <person name="Ohm R."/>
            <person name="Pangilinan J."/>
            <person name="Park H.-J."/>
            <person name="Ramirez L."/>
            <person name="Alfaro M."/>
            <person name="Sun H."/>
            <person name="Tritt A."/>
            <person name="Yoshinaga Y."/>
            <person name="Zwiers L.-H."/>
            <person name="Turgeon B."/>
            <person name="Goodwin S."/>
            <person name="Spatafora J."/>
            <person name="Crous P."/>
            <person name="Grigoriev I."/>
        </authorList>
    </citation>
    <scope>NUCLEOTIDE SEQUENCE</scope>
    <source>
        <strain evidence="2">CBS 207.26</strain>
    </source>
</reference>
<feature type="domain" description="Heterokaryon incompatibility" evidence="1">
    <location>
        <begin position="1"/>
        <end position="100"/>
    </location>
</feature>
<dbReference type="Pfam" id="PF06985">
    <property type="entry name" value="HET"/>
    <property type="match status" value="1"/>
</dbReference>
<dbReference type="EMBL" id="ML994637">
    <property type="protein sequence ID" value="KAF2184622.1"/>
    <property type="molecule type" value="Genomic_DNA"/>
</dbReference>
<dbReference type="PANTHER" id="PTHR24148">
    <property type="entry name" value="ANKYRIN REPEAT DOMAIN-CONTAINING PROTEIN 39 HOMOLOG-RELATED"/>
    <property type="match status" value="1"/>
</dbReference>
<organism evidence="2 3">
    <name type="scientific">Zopfia rhizophila CBS 207.26</name>
    <dbReference type="NCBI Taxonomy" id="1314779"/>
    <lineage>
        <taxon>Eukaryota</taxon>
        <taxon>Fungi</taxon>
        <taxon>Dikarya</taxon>
        <taxon>Ascomycota</taxon>
        <taxon>Pezizomycotina</taxon>
        <taxon>Dothideomycetes</taxon>
        <taxon>Dothideomycetes incertae sedis</taxon>
        <taxon>Zopfiaceae</taxon>
        <taxon>Zopfia</taxon>
    </lineage>
</organism>
<keyword evidence="3" id="KW-1185">Reference proteome</keyword>
<dbReference type="PANTHER" id="PTHR24148:SF64">
    <property type="entry name" value="HETEROKARYON INCOMPATIBILITY DOMAIN-CONTAINING PROTEIN"/>
    <property type="match status" value="1"/>
</dbReference>
<dbReference type="Proteomes" id="UP000800200">
    <property type="component" value="Unassembled WGS sequence"/>
</dbReference>
<dbReference type="InterPro" id="IPR010730">
    <property type="entry name" value="HET"/>
</dbReference>
<dbReference type="InterPro" id="IPR052895">
    <property type="entry name" value="HetReg/Transcr_Mod"/>
</dbReference>
<dbReference type="AlphaFoldDB" id="A0A6A6E1P0"/>
<evidence type="ECO:0000313" key="2">
    <source>
        <dbReference type="EMBL" id="KAF2184622.1"/>
    </source>
</evidence>
<evidence type="ECO:0000313" key="3">
    <source>
        <dbReference type="Proteomes" id="UP000800200"/>
    </source>
</evidence>
<gene>
    <name evidence="2" type="ORF">K469DRAFT_579057</name>
</gene>
<protein>
    <recommendedName>
        <fullName evidence="1">Heterokaryon incompatibility domain-containing protein</fullName>
    </recommendedName>
</protein>
<dbReference type="OrthoDB" id="2157530at2759"/>
<sequence>YDAISYTWGNQQPDQDLGCEDSIKHITANLSSALRRFRSKYRTRNIWADAIYINQDDVKEKSQQLLLMGCIYRSAKRVRVWLGKGSEDETRAVDGLTWLAKTSGPRKI</sequence>
<name>A0A6A6E1P0_9PEZI</name>
<evidence type="ECO:0000259" key="1">
    <source>
        <dbReference type="Pfam" id="PF06985"/>
    </source>
</evidence>
<proteinExistence type="predicted"/>